<protein>
    <submittedName>
        <fullName evidence="1">Chromosome complete related, putative</fullName>
    </submittedName>
</protein>
<dbReference type="EMBL" id="BDSA01000001">
    <property type="protein sequence ID" value="GBE59609.1"/>
    <property type="molecule type" value="Genomic_DNA"/>
</dbReference>
<proteinExistence type="predicted"/>
<dbReference type="VEuPathDB" id="PiroplasmaDB:BOVATA_011020"/>
<dbReference type="OrthoDB" id="337840at2759"/>
<keyword evidence="2" id="KW-1185">Reference proteome</keyword>
<dbReference type="GeneID" id="39873379"/>
<organism evidence="1 2">
    <name type="scientific">Babesia ovata</name>
    <dbReference type="NCBI Taxonomy" id="189622"/>
    <lineage>
        <taxon>Eukaryota</taxon>
        <taxon>Sar</taxon>
        <taxon>Alveolata</taxon>
        <taxon>Apicomplexa</taxon>
        <taxon>Aconoidasida</taxon>
        <taxon>Piroplasmida</taxon>
        <taxon>Babesiidae</taxon>
        <taxon>Babesia</taxon>
    </lineage>
</organism>
<evidence type="ECO:0000313" key="1">
    <source>
        <dbReference type="EMBL" id="GBE59609.1"/>
    </source>
</evidence>
<dbReference type="AlphaFoldDB" id="A0A2H6K9H6"/>
<dbReference type="Proteomes" id="UP000236319">
    <property type="component" value="Unassembled WGS sequence"/>
</dbReference>
<accession>A0A2H6K9H6</accession>
<evidence type="ECO:0000313" key="2">
    <source>
        <dbReference type="Proteomes" id="UP000236319"/>
    </source>
</evidence>
<reference evidence="1 2" key="1">
    <citation type="journal article" date="2017" name="BMC Genomics">
        <title>Whole-genome assembly of Babesia ovata and comparative genomics between closely related pathogens.</title>
        <authorList>
            <person name="Yamagishi J."/>
            <person name="Asada M."/>
            <person name="Hakimi H."/>
            <person name="Tanaka T.Q."/>
            <person name="Sugimoto C."/>
            <person name="Kawazu S."/>
        </authorList>
    </citation>
    <scope>NUCLEOTIDE SEQUENCE [LARGE SCALE GENOMIC DNA]</scope>
    <source>
        <strain evidence="1 2">Miyake</strain>
    </source>
</reference>
<dbReference type="RefSeq" id="XP_028865852.1">
    <property type="nucleotide sequence ID" value="XM_029010019.1"/>
</dbReference>
<gene>
    <name evidence="1" type="ORF">BOVATA_011020</name>
</gene>
<name>A0A2H6K9H6_9APIC</name>
<comment type="caution">
    <text evidence="1">The sequence shown here is derived from an EMBL/GenBank/DDBJ whole genome shotgun (WGS) entry which is preliminary data.</text>
</comment>
<sequence>METYSGHLAAELLDVTGRYLHACNLKSFVLPLPFCDETILDRSSLMVKVLGNASCLSKEQLFDVVHALAGDERKPRSKFDEFSRAYDTVGARHLPTRSVRKVQPPQSGIRSTLRPSTTAMSEKLMVELSSMHEPAKIAQKIDEALCQISQSDTVGFVLIIAAERNTDNAASEDNGQLLPLAGALVEILDAEEHCIRCLWCDPKLIKKDDPEFEKILAIRVLGHLFDYGFPGAPLNNKLKHASVLNVHGILFPNAAYTFLINGLKFGKHFETQQNGGSHEDSSSNFCRCHRLAESPDAELFWGISESRLRTTFYNIKGNIPVKPSEHTLSRLQKILKRSK</sequence>